<dbReference type="Gene3D" id="1.20.58.760">
    <property type="entry name" value="Peptidase M41"/>
    <property type="match status" value="1"/>
</dbReference>
<dbReference type="SUPFAM" id="SSF140990">
    <property type="entry name" value="FtsH protease domain-like"/>
    <property type="match status" value="1"/>
</dbReference>
<name>A0ABT0CZU8_9HYPH</name>
<comment type="caution">
    <text evidence="2">The sequence shown here is derived from an EMBL/GenBank/DDBJ whole genome shotgun (WGS) entry which is preliminary data.</text>
</comment>
<evidence type="ECO:0000313" key="3">
    <source>
        <dbReference type="Proteomes" id="UP001522662"/>
    </source>
</evidence>
<evidence type="ECO:0000259" key="1">
    <source>
        <dbReference type="Pfam" id="PF01434"/>
    </source>
</evidence>
<proteinExistence type="predicted"/>
<dbReference type="InterPro" id="IPR037219">
    <property type="entry name" value="Peptidase_M41-like"/>
</dbReference>
<dbReference type="InterPro" id="IPR000642">
    <property type="entry name" value="Peptidase_M41"/>
</dbReference>
<dbReference type="PANTHER" id="PTHR23076">
    <property type="entry name" value="METALLOPROTEASE M41 FTSH"/>
    <property type="match status" value="1"/>
</dbReference>
<reference evidence="2 3" key="1">
    <citation type="submission" date="2022-03" db="EMBL/GenBank/DDBJ databases">
        <title>Rhizobium SSM4.3 sp. nov., isolated from Sediment (Gouqi Island).</title>
        <authorList>
            <person name="Chen G."/>
        </authorList>
    </citation>
    <scope>NUCLEOTIDE SEQUENCE [LARGE SCALE GENOMIC DNA]</scope>
    <source>
        <strain evidence="2 3">SSM4.3</strain>
        <plasmid evidence="2">unnamed</plasmid>
    </source>
</reference>
<keyword evidence="2" id="KW-0614">Plasmid</keyword>
<accession>A0ABT0CZU8</accession>
<geneLocation type="plasmid" evidence="2">
    <name>unnamed</name>
</geneLocation>
<dbReference type="EMBL" id="JALAYX010000002">
    <property type="protein sequence ID" value="MCJ8238684.1"/>
    <property type="molecule type" value="Genomic_DNA"/>
</dbReference>
<organism evidence="2 3">
    <name type="scientific">Peteryoungia algae</name>
    <dbReference type="NCBI Taxonomy" id="2919917"/>
    <lineage>
        <taxon>Bacteria</taxon>
        <taxon>Pseudomonadati</taxon>
        <taxon>Pseudomonadota</taxon>
        <taxon>Alphaproteobacteria</taxon>
        <taxon>Hyphomicrobiales</taxon>
        <taxon>Rhizobiaceae</taxon>
        <taxon>Peteryoungia</taxon>
    </lineage>
</organism>
<feature type="domain" description="Peptidase M41" evidence="1">
    <location>
        <begin position="10"/>
        <end position="186"/>
    </location>
</feature>
<dbReference type="Proteomes" id="UP001522662">
    <property type="component" value="Unassembled WGS sequence"/>
</dbReference>
<protein>
    <recommendedName>
        <fullName evidence="1">Peptidase M41 domain-containing protein</fullName>
    </recommendedName>
</protein>
<evidence type="ECO:0000313" key="2">
    <source>
        <dbReference type="EMBL" id="MCJ8238684.1"/>
    </source>
</evidence>
<gene>
    <name evidence="2" type="ORF">MKJ03_10110</name>
</gene>
<sequence>MESRIRLTGDHRYRLAVHEVGHAMAYTLLETGIVYAVTVGGSLNGSSQSFGQVEFTPFLDRPQNDDWLRRTCAASLAGRAAEKLIFGETLAGSGGDLNSDLARATRLMLAAETQLGFSDVNPLIYVSPEQAQQQLLYDGELRNRVNERLKHAEAMAMEMLTRHKTALAAIAAQLANVGVMSGDEFRKALALAS</sequence>
<dbReference type="PANTHER" id="PTHR23076:SF110">
    <property type="entry name" value="INACTIVE ATP-DEPENDENT ZINC METALLOPROTEASE FTSHI 3, CHLOROPLASTIC-RELATED"/>
    <property type="match status" value="1"/>
</dbReference>
<dbReference type="RefSeq" id="WP_245136483.1">
    <property type="nucleotide sequence ID" value="NZ_CP128477.1"/>
</dbReference>
<keyword evidence="3" id="KW-1185">Reference proteome</keyword>
<dbReference type="Pfam" id="PF01434">
    <property type="entry name" value="Peptidase_M41"/>
    <property type="match status" value="1"/>
</dbReference>